<dbReference type="Pfam" id="PF06087">
    <property type="entry name" value="Tyr-DNA_phospho"/>
    <property type="match status" value="1"/>
</dbReference>
<feature type="domain" description="NACHT" evidence="12">
    <location>
        <begin position="222"/>
        <end position="360"/>
    </location>
</feature>
<comment type="subcellular location">
    <subcellularLocation>
        <location evidence="1">Nucleus</location>
    </subcellularLocation>
</comment>
<keyword evidence="9" id="KW-0539">Nucleus</keyword>
<evidence type="ECO:0000256" key="9">
    <source>
        <dbReference type="ARBA" id="ARBA00023242"/>
    </source>
</evidence>
<evidence type="ECO:0000256" key="10">
    <source>
        <dbReference type="SAM" id="MobiDB-lite"/>
    </source>
</evidence>
<evidence type="ECO:0000256" key="1">
    <source>
        <dbReference type="ARBA" id="ARBA00004123"/>
    </source>
</evidence>
<sequence>MDPLSLSVSIITVLTLAGQLVTLGNAYASSVSGCPKEINDLLTELSALSQILVALKDIVNPATATSATPIIWAGILASPVDECANQLKEMLAFLTKFQNPKSKMKKIVQRLMWPLKEAETREWINKIEGHKSTFTLALSTDGMAITRAISIDVVKLKQGQEMARKQQQLEYTSKRLRNIREWLSPGDPRINYKAAHALQLAGTGKWFTEGSQFREWFQNDNSFFWIHGIPGTGKTILSSIIIDKIIAEAQDITLVYFYCNFKDPAKQSAVNIYGSLIAQLIEKAVEIPDELDALYAKYNKRPPVLDHLKDVFSGLIQSIPKVFIIIDGLDECTDHEAVVDSLLELKNHPNGNTNVLFTSRNEPATLPGIHSLKIKAENVVADIELYVRGEIERRVKLRRLKPGIKAEITAELVHGANGMFRWVKYCLEQIASLRNDKAIRQALHSMPPNLEESYEATLARIPEEDRHLAIRVFQWLVCSIRPMTIEEVAEAISIEFGDTTGILDHKLNNLEDILDICSGLVDLTNDTRILVFTHFTVKEYLMSERIAEGPVSSYQINPTAIHNELAKFCLTYISYEDFDFGPCETNNELKCRFERYPLLEYAAHNWQRHARNDDKSEDDELASMIEEFLNPLSWPKTDKGTLPTYLYFILFFNPETESPTEPSKAMPPDQPTVTVADNPGPPPKRQKKDDPVYPRGLASLDQEVSPPILRSSNSHSASTTIARSNAPTKILPRDKHSTRKKSRLANSCDFIDLTEEEPDRFDTTPSRVKPKPKEKQPESRPTLPSEDSSRALPSPFQLTTIRDLPASENVDTIGIKDILGDVMIKEAWIFNYIIDLDWVMSQFDPDIRRIVNVKIIHGSWREEDSKRIRLEEQGKNYPNVKIICAYMPEAFGTHHSKIIVLLRHDDFSQVIIHTSNMIAFDWTNMTQAAWCSPLLPLISARGGSSPSVAATGTSVGDAFKNAILLYFAKYDRSRTGDLVEGLRKYSFHDIRAVFIGSVPGKFQVDGRGKGDTWGWMALKRIMGNIPLHNDSQDEKERDSGEIVVQVSSIATLGQENVWFSPVFLKALSTSRNVQDSSTSGSKKPKISIIFPTAEEVRDSLNGYSSGAAIHTKIQSKPQQKQLSYLQPFLCHWDSSLTSDQRSPSSTVGSLSGRSRAAPHIKTYIRFADKACAKIDWAMLTSANLSTQAWGSSFGNSTGRLMERGEGEVRICSYEAGVVVYPELFKDCKEEEVEMVPVFKKDKPIMDGTGRKRVVGLRMPYDLPIKRYGENDLPWCGTMSYGEVDWKGQSWEGD</sequence>
<evidence type="ECO:0000256" key="6">
    <source>
        <dbReference type="ARBA" id="ARBA00022801"/>
    </source>
</evidence>
<evidence type="ECO:0000256" key="4">
    <source>
        <dbReference type="ARBA" id="ARBA00022737"/>
    </source>
</evidence>
<feature type="region of interest" description="Disordered" evidence="10">
    <location>
        <begin position="658"/>
        <end position="743"/>
    </location>
</feature>
<dbReference type="PANTHER" id="PTHR12415">
    <property type="entry name" value="TYROSYL-DNA PHOSPHODIESTERASE 1"/>
    <property type="match status" value="1"/>
</dbReference>
<accession>A0ABR3GG22</accession>
<feature type="region of interest" description="Disordered" evidence="10">
    <location>
        <begin position="755"/>
        <end position="794"/>
    </location>
</feature>
<proteinExistence type="inferred from homology"/>
<dbReference type="Gene3D" id="3.40.50.300">
    <property type="entry name" value="P-loop containing nucleotide triphosphate hydrolases"/>
    <property type="match status" value="1"/>
</dbReference>
<keyword evidence="5" id="KW-0227">DNA damage</keyword>
<dbReference type="Pfam" id="PF17111">
    <property type="entry name" value="PigL_N"/>
    <property type="match status" value="1"/>
</dbReference>
<keyword evidence="4" id="KW-0677">Repeat</keyword>
<evidence type="ECO:0000256" key="5">
    <source>
        <dbReference type="ARBA" id="ARBA00022763"/>
    </source>
</evidence>
<keyword evidence="3" id="KW-0540">Nuclease</keyword>
<dbReference type="PROSITE" id="PS50837">
    <property type="entry name" value="NACHT"/>
    <property type="match status" value="1"/>
</dbReference>
<evidence type="ECO:0000313" key="14">
    <source>
        <dbReference type="Proteomes" id="UP001447188"/>
    </source>
</evidence>
<dbReference type="InterPro" id="IPR054471">
    <property type="entry name" value="GPIID_WHD"/>
</dbReference>
<dbReference type="InterPro" id="IPR007111">
    <property type="entry name" value="NACHT_NTPase"/>
</dbReference>
<keyword evidence="7" id="KW-0269">Exonuclease</keyword>
<comment type="similarity">
    <text evidence="2">Belongs to the tyrosyl-DNA phosphodiesterase family.</text>
</comment>
<evidence type="ECO:0000313" key="13">
    <source>
        <dbReference type="EMBL" id="KAL0634707.1"/>
    </source>
</evidence>
<keyword evidence="6" id="KW-0378">Hydrolase</keyword>
<dbReference type="Proteomes" id="UP001447188">
    <property type="component" value="Unassembled WGS sequence"/>
</dbReference>
<dbReference type="SUPFAM" id="SSF52540">
    <property type="entry name" value="P-loop containing nucleoside triphosphate hydrolases"/>
    <property type="match status" value="1"/>
</dbReference>
<feature type="signal peptide" evidence="11">
    <location>
        <begin position="1"/>
        <end position="26"/>
    </location>
</feature>
<reference evidence="13 14" key="1">
    <citation type="submission" date="2024-02" db="EMBL/GenBank/DDBJ databases">
        <title>Discinaceae phylogenomics.</title>
        <authorList>
            <person name="Dirks A.C."/>
            <person name="James T.Y."/>
        </authorList>
    </citation>
    <scope>NUCLEOTIDE SEQUENCE [LARGE SCALE GENOMIC DNA]</scope>
    <source>
        <strain evidence="13 14">ACD0624</strain>
    </source>
</reference>
<dbReference type="InterPro" id="IPR010347">
    <property type="entry name" value="Tdp1"/>
</dbReference>
<dbReference type="InterPro" id="IPR056884">
    <property type="entry name" value="NPHP3-like_N"/>
</dbReference>
<evidence type="ECO:0000256" key="8">
    <source>
        <dbReference type="ARBA" id="ARBA00023204"/>
    </source>
</evidence>
<organism evidence="13 14">
    <name type="scientific">Discina gigas</name>
    <dbReference type="NCBI Taxonomy" id="1032678"/>
    <lineage>
        <taxon>Eukaryota</taxon>
        <taxon>Fungi</taxon>
        <taxon>Dikarya</taxon>
        <taxon>Ascomycota</taxon>
        <taxon>Pezizomycotina</taxon>
        <taxon>Pezizomycetes</taxon>
        <taxon>Pezizales</taxon>
        <taxon>Discinaceae</taxon>
        <taxon>Discina</taxon>
    </lineage>
</organism>
<feature type="compositionally biased region" description="Polar residues" evidence="10">
    <location>
        <begin position="710"/>
        <end position="727"/>
    </location>
</feature>
<feature type="chain" id="PRO_5045083905" description="NACHT domain-containing protein" evidence="11">
    <location>
        <begin position="27"/>
        <end position="1293"/>
    </location>
</feature>
<evidence type="ECO:0000256" key="11">
    <source>
        <dbReference type="SAM" id="SignalP"/>
    </source>
</evidence>
<dbReference type="Gene3D" id="3.30.870.10">
    <property type="entry name" value="Endonuclease Chain A"/>
    <property type="match status" value="2"/>
</dbReference>
<keyword evidence="11" id="KW-0732">Signal</keyword>
<gene>
    <name evidence="13" type="ORF">Q9L58_006372</name>
</gene>
<protein>
    <recommendedName>
        <fullName evidence="12">NACHT domain-containing protein</fullName>
    </recommendedName>
</protein>
<dbReference type="InterPro" id="IPR031348">
    <property type="entry name" value="PigL_N"/>
</dbReference>
<keyword evidence="14" id="KW-1185">Reference proteome</keyword>
<evidence type="ECO:0000256" key="3">
    <source>
        <dbReference type="ARBA" id="ARBA00022722"/>
    </source>
</evidence>
<keyword evidence="8" id="KW-0234">DNA repair</keyword>
<comment type="caution">
    <text evidence="13">The sequence shown here is derived from an EMBL/GenBank/DDBJ whole genome shotgun (WGS) entry which is preliminary data.</text>
</comment>
<evidence type="ECO:0000259" key="12">
    <source>
        <dbReference type="PROSITE" id="PS50837"/>
    </source>
</evidence>
<dbReference type="EMBL" id="JBBBZM010000087">
    <property type="protein sequence ID" value="KAL0634707.1"/>
    <property type="molecule type" value="Genomic_DNA"/>
</dbReference>
<evidence type="ECO:0000256" key="7">
    <source>
        <dbReference type="ARBA" id="ARBA00022839"/>
    </source>
</evidence>
<evidence type="ECO:0000256" key="2">
    <source>
        <dbReference type="ARBA" id="ARBA00010205"/>
    </source>
</evidence>
<dbReference type="CDD" id="cd09123">
    <property type="entry name" value="PLDc_Tdp1_2"/>
    <property type="match status" value="1"/>
</dbReference>
<dbReference type="Pfam" id="PF24883">
    <property type="entry name" value="NPHP3_N"/>
    <property type="match status" value="1"/>
</dbReference>
<dbReference type="PANTHER" id="PTHR12415:SF0">
    <property type="entry name" value="TYROSYL-DNA PHOSPHODIESTERASE 1"/>
    <property type="match status" value="1"/>
</dbReference>
<dbReference type="Pfam" id="PF22939">
    <property type="entry name" value="WHD_GPIID"/>
    <property type="match status" value="1"/>
</dbReference>
<dbReference type="SUPFAM" id="SSF56024">
    <property type="entry name" value="Phospholipase D/nuclease"/>
    <property type="match status" value="2"/>
</dbReference>
<name>A0ABR3GG22_9PEZI</name>
<dbReference type="InterPro" id="IPR027417">
    <property type="entry name" value="P-loop_NTPase"/>
</dbReference>